<dbReference type="Proteomes" id="UP000267821">
    <property type="component" value="Unassembled WGS sequence"/>
</dbReference>
<evidence type="ECO:0008006" key="3">
    <source>
        <dbReference type="Google" id="ProtNLM"/>
    </source>
</evidence>
<accession>A0A3N4M3P6</accession>
<name>A0A3N4M3P6_9PEZI</name>
<sequence>MPNSEGVDVMKITKLNGTNYQDWADDMRSLLILKDLWESMHEDIPPLMHAE</sequence>
<gene>
    <name evidence="1" type="ORF">L211DRAFT_832346</name>
</gene>
<proteinExistence type="predicted"/>
<evidence type="ECO:0000313" key="1">
    <source>
        <dbReference type="EMBL" id="RPB29637.1"/>
    </source>
</evidence>
<dbReference type="OrthoDB" id="2668510at2759"/>
<organism evidence="1 2">
    <name type="scientific">Terfezia boudieri ATCC MYA-4762</name>
    <dbReference type="NCBI Taxonomy" id="1051890"/>
    <lineage>
        <taxon>Eukaryota</taxon>
        <taxon>Fungi</taxon>
        <taxon>Dikarya</taxon>
        <taxon>Ascomycota</taxon>
        <taxon>Pezizomycotina</taxon>
        <taxon>Pezizomycetes</taxon>
        <taxon>Pezizales</taxon>
        <taxon>Pezizaceae</taxon>
        <taxon>Terfezia</taxon>
    </lineage>
</organism>
<evidence type="ECO:0000313" key="2">
    <source>
        <dbReference type="Proteomes" id="UP000267821"/>
    </source>
</evidence>
<dbReference type="EMBL" id="ML121527">
    <property type="protein sequence ID" value="RPB29637.1"/>
    <property type="molecule type" value="Genomic_DNA"/>
</dbReference>
<protein>
    <recommendedName>
        <fullName evidence="3">DUF4219 domain-containing protein</fullName>
    </recommendedName>
</protein>
<reference evidence="1 2" key="1">
    <citation type="journal article" date="2018" name="Nat. Ecol. Evol.">
        <title>Pezizomycetes genomes reveal the molecular basis of ectomycorrhizal truffle lifestyle.</title>
        <authorList>
            <person name="Murat C."/>
            <person name="Payen T."/>
            <person name="Noel B."/>
            <person name="Kuo A."/>
            <person name="Morin E."/>
            <person name="Chen J."/>
            <person name="Kohler A."/>
            <person name="Krizsan K."/>
            <person name="Balestrini R."/>
            <person name="Da Silva C."/>
            <person name="Montanini B."/>
            <person name="Hainaut M."/>
            <person name="Levati E."/>
            <person name="Barry K.W."/>
            <person name="Belfiori B."/>
            <person name="Cichocki N."/>
            <person name="Clum A."/>
            <person name="Dockter R.B."/>
            <person name="Fauchery L."/>
            <person name="Guy J."/>
            <person name="Iotti M."/>
            <person name="Le Tacon F."/>
            <person name="Lindquist E.A."/>
            <person name="Lipzen A."/>
            <person name="Malagnac F."/>
            <person name="Mello A."/>
            <person name="Molinier V."/>
            <person name="Miyauchi S."/>
            <person name="Poulain J."/>
            <person name="Riccioni C."/>
            <person name="Rubini A."/>
            <person name="Sitrit Y."/>
            <person name="Splivallo R."/>
            <person name="Traeger S."/>
            <person name="Wang M."/>
            <person name="Zifcakova L."/>
            <person name="Wipf D."/>
            <person name="Zambonelli A."/>
            <person name="Paolocci F."/>
            <person name="Nowrousian M."/>
            <person name="Ottonello S."/>
            <person name="Baldrian P."/>
            <person name="Spatafora J.W."/>
            <person name="Henrissat B."/>
            <person name="Nagy L.G."/>
            <person name="Aury J.M."/>
            <person name="Wincker P."/>
            <person name="Grigoriev I.V."/>
            <person name="Bonfante P."/>
            <person name="Martin F.M."/>
        </authorList>
    </citation>
    <scope>NUCLEOTIDE SEQUENCE [LARGE SCALE GENOMIC DNA]</scope>
    <source>
        <strain evidence="1 2">ATCC MYA-4762</strain>
    </source>
</reference>
<dbReference type="InParanoid" id="A0A3N4M3P6"/>
<dbReference type="AlphaFoldDB" id="A0A3N4M3P6"/>
<keyword evidence="2" id="KW-1185">Reference proteome</keyword>